<dbReference type="Proteomes" id="UP001500973">
    <property type="component" value="Unassembled WGS sequence"/>
</dbReference>
<keyword evidence="3" id="KW-1185">Reference proteome</keyword>
<name>A0ABN1YZJ6_9ACTN</name>
<organism evidence="2 3">
    <name type="scientific">Streptomyces thermospinosisporus</name>
    <dbReference type="NCBI Taxonomy" id="161482"/>
    <lineage>
        <taxon>Bacteria</taxon>
        <taxon>Bacillati</taxon>
        <taxon>Actinomycetota</taxon>
        <taxon>Actinomycetes</taxon>
        <taxon>Kitasatosporales</taxon>
        <taxon>Streptomycetaceae</taxon>
        <taxon>Streptomyces</taxon>
    </lineage>
</organism>
<evidence type="ECO:0000313" key="2">
    <source>
        <dbReference type="EMBL" id="GAA1426043.1"/>
    </source>
</evidence>
<reference evidence="2 3" key="1">
    <citation type="journal article" date="2019" name="Int. J. Syst. Evol. Microbiol.">
        <title>The Global Catalogue of Microorganisms (GCM) 10K type strain sequencing project: providing services to taxonomists for standard genome sequencing and annotation.</title>
        <authorList>
            <consortium name="The Broad Institute Genomics Platform"/>
            <consortium name="The Broad Institute Genome Sequencing Center for Infectious Disease"/>
            <person name="Wu L."/>
            <person name="Ma J."/>
        </authorList>
    </citation>
    <scope>NUCLEOTIDE SEQUENCE [LARGE SCALE GENOMIC DNA]</scope>
    <source>
        <strain evidence="2 3">JCM 11756</strain>
    </source>
</reference>
<evidence type="ECO:0000256" key="1">
    <source>
        <dbReference type="SAM" id="MobiDB-lite"/>
    </source>
</evidence>
<feature type="compositionally biased region" description="Acidic residues" evidence="1">
    <location>
        <begin position="7"/>
        <end position="20"/>
    </location>
</feature>
<proteinExistence type="predicted"/>
<sequence>MFHEGSEEPGADPPDGEGGVEGEAGGTHLRLSGRSVGHHGPGGTPDTCRSIFRTVHATSNEVTVGRTEGHVNGSDKNLDAPDADTSLRVGSNVPVDSGT</sequence>
<feature type="region of interest" description="Disordered" evidence="1">
    <location>
        <begin position="1"/>
        <end position="99"/>
    </location>
</feature>
<accession>A0ABN1YZJ6</accession>
<comment type="caution">
    <text evidence="2">The sequence shown here is derived from an EMBL/GenBank/DDBJ whole genome shotgun (WGS) entry which is preliminary data.</text>
</comment>
<gene>
    <name evidence="2" type="ORF">GCM10009601_34090</name>
</gene>
<dbReference type="EMBL" id="BAAAIZ010000046">
    <property type="protein sequence ID" value="GAA1426043.1"/>
    <property type="molecule type" value="Genomic_DNA"/>
</dbReference>
<protein>
    <submittedName>
        <fullName evidence="2">Uncharacterized protein</fullName>
    </submittedName>
</protein>
<evidence type="ECO:0000313" key="3">
    <source>
        <dbReference type="Proteomes" id="UP001500973"/>
    </source>
</evidence>